<gene>
    <name evidence="1" type="ORF">N8T08_010754</name>
</gene>
<organism evidence="1 2">
    <name type="scientific">Aspergillus melleus</name>
    <dbReference type="NCBI Taxonomy" id="138277"/>
    <lineage>
        <taxon>Eukaryota</taxon>
        <taxon>Fungi</taxon>
        <taxon>Dikarya</taxon>
        <taxon>Ascomycota</taxon>
        <taxon>Pezizomycotina</taxon>
        <taxon>Eurotiomycetes</taxon>
        <taxon>Eurotiomycetidae</taxon>
        <taxon>Eurotiales</taxon>
        <taxon>Aspergillaceae</taxon>
        <taxon>Aspergillus</taxon>
        <taxon>Aspergillus subgen. Circumdati</taxon>
    </lineage>
</organism>
<keyword evidence="2" id="KW-1185">Reference proteome</keyword>
<dbReference type="EMBL" id="JAOPJF010000009">
    <property type="protein sequence ID" value="KAK1148115.1"/>
    <property type="molecule type" value="Genomic_DNA"/>
</dbReference>
<evidence type="ECO:0000313" key="1">
    <source>
        <dbReference type="EMBL" id="KAK1148115.1"/>
    </source>
</evidence>
<name>A0ACC3BBN8_9EURO</name>
<sequence length="357" mass="39693">MASTPTAGVDLTESQQDKTRGILTPFAALAVMALALRFWSRGLMKMRFGLDDYLCVIGLVFTLGCFALSMIMVQLGSGLHVDIVPLENVPKYLQCLYSYQLIYATSILFIKTSILTYYKRIFSVRQFRIAVYVIGALVFAWWIAVVLISIFSCKPIHGFWDKAINPKCVSTKKFYIGNAVPNIVTDVLILAMPIRMVWALQTTRPQKVSLSFIFLLGSFVVICSCVRLYEQFKVDEPDFTWAMNGTVIWTSLEVSLGVISACLPTMRPLLRWALHKLNLSAGATSVSAVSESYRAYGPKRGFETLPSAGHRYLPSLETGVSCETGDSDRNEIPLGKIWVKNDVQVGSQPVGRPMADP</sequence>
<proteinExistence type="predicted"/>
<comment type="caution">
    <text evidence="1">The sequence shown here is derived from an EMBL/GenBank/DDBJ whole genome shotgun (WGS) entry which is preliminary data.</text>
</comment>
<protein>
    <submittedName>
        <fullName evidence="1">Uncharacterized protein</fullName>
    </submittedName>
</protein>
<evidence type="ECO:0000313" key="2">
    <source>
        <dbReference type="Proteomes" id="UP001177260"/>
    </source>
</evidence>
<reference evidence="1 2" key="1">
    <citation type="journal article" date="2023" name="ACS Omega">
        <title>Identification of the Neoaspergillic Acid Biosynthesis Gene Cluster by Establishing an In Vitro CRISPR-Ribonucleoprotein Genetic System in Aspergillus melleus.</title>
        <authorList>
            <person name="Yuan B."/>
            <person name="Grau M.F."/>
            <person name="Murata R.M."/>
            <person name="Torok T."/>
            <person name="Venkateswaran K."/>
            <person name="Stajich J.E."/>
            <person name="Wang C.C.C."/>
        </authorList>
    </citation>
    <scope>NUCLEOTIDE SEQUENCE [LARGE SCALE GENOMIC DNA]</scope>
    <source>
        <strain evidence="1 2">IMV 1140</strain>
    </source>
</reference>
<dbReference type="Proteomes" id="UP001177260">
    <property type="component" value="Unassembled WGS sequence"/>
</dbReference>
<accession>A0ACC3BBN8</accession>